<evidence type="ECO:0008006" key="2">
    <source>
        <dbReference type="Google" id="ProtNLM"/>
    </source>
</evidence>
<accession>A0A6J4TKR7</accession>
<dbReference type="Pfam" id="PF13585">
    <property type="entry name" value="CHU_C"/>
    <property type="match status" value="1"/>
</dbReference>
<dbReference type="AlphaFoldDB" id="A0A6J4TKR7"/>
<name>A0A6J4TKR7_9BACT</name>
<dbReference type="PROSITE" id="PS51257">
    <property type="entry name" value="PROKAR_LIPOPROTEIN"/>
    <property type="match status" value="1"/>
</dbReference>
<reference evidence="1" key="1">
    <citation type="submission" date="2020-02" db="EMBL/GenBank/DDBJ databases">
        <authorList>
            <person name="Meier V. D."/>
        </authorList>
    </citation>
    <scope>NUCLEOTIDE SEQUENCE</scope>
    <source>
        <strain evidence="1">AVDCRST_MAG96</strain>
    </source>
</reference>
<proteinExistence type="predicted"/>
<evidence type="ECO:0000313" key="1">
    <source>
        <dbReference type="EMBL" id="CAA9525999.1"/>
    </source>
</evidence>
<dbReference type="EMBL" id="CADCVN010001260">
    <property type="protein sequence ID" value="CAA9525999.1"/>
    <property type="molecule type" value="Genomic_DNA"/>
</dbReference>
<dbReference type="InterPro" id="IPR026341">
    <property type="entry name" value="T9SS_type_B"/>
</dbReference>
<protein>
    <recommendedName>
        <fullName evidence="2">Ig-like domain-containing protein</fullName>
    </recommendedName>
</protein>
<organism evidence="1">
    <name type="scientific">uncultured Segetibacter sp</name>
    <dbReference type="NCBI Taxonomy" id="481133"/>
    <lineage>
        <taxon>Bacteria</taxon>
        <taxon>Pseudomonadati</taxon>
        <taxon>Bacteroidota</taxon>
        <taxon>Chitinophagia</taxon>
        <taxon>Chitinophagales</taxon>
        <taxon>Chitinophagaceae</taxon>
        <taxon>Segetibacter</taxon>
        <taxon>environmental samples</taxon>
    </lineage>
</organism>
<sequence length="654" mass="71356">MQLFQRISKNANLPCFLLLPSLLFVILLISCKEGHTQSCPPNIDFESGTFGGWTCYRGRTAEEAGKNVISLFPSGGPGFGHHAMYNAPSAEVDPFGGFPVICPNGSGHSIKLGSTKAGGEAEGVSYEFTIPENQNSYTLTYNYAVVFQSPNHQDYQQPRMEIEVINVTDNTQISCASQSFIASGRSLPGFLISRVTDTITVLYKNWSTASVDLSGNAGKTIRLFFKTADCTFRRHFGYAYIDVNSECSGNFVGATFCPDDTAINVVAPAGFRDYTWYDSSLTQVLGRQQLLTLSPPPASGTTLAVKMEPYEGYGCSTTKFTTLRDSLTVTAHAGKDTLSCNLSPVLIGVAPREGLRYTWTPQKGLSNPHVSNPQAAPDKTTTYIVATTNSGGGCPTTDSVLVRASIIDDSLQLIGTPAFCAINDDSAVLRVSPTDKIQWFKDNIPLAGSNKRSYRVNFSGTYFALLENIDGCSIPTRKQSVIIDNPTPGIAYPVQYSLTGVPLSLQARQIGENVLWKPGLFLDTQTSFTPVFSGERDQLYTIEIFTLTGCLTVDTQLVRNIKEVKVYVPTAFTPNKDGRNDILRPALLGLRELRFFRVFNRLGQLLYETKKSGEGWDGSFKGIEQSPQTVVWTLEGIGLNGVVQKQKGTAVLIR</sequence>
<dbReference type="NCBIfam" id="TIGR04131">
    <property type="entry name" value="Bac_Flav_CTERM"/>
    <property type="match status" value="1"/>
</dbReference>
<gene>
    <name evidence="1" type="ORF">AVDCRST_MAG96-3215</name>
</gene>